<protein>
    <recommendedName>
        <fullName evidence="4">Secreted protein</fullName>
    </recommendedName>
</protein>
<dbReference type="EMBL" id="JAVLET010000007">
    <property type="protein sequence ID" value="KAL0468387.1"/>
    <property type="molecule type" value="Genomic_DNA"/>
</dbReference>
<organism evidence="2 3">
    <name type="scientific">Neurospora intermedia</name>
    <dbReference type="NCBI Taxonomy" id="5142"/>
    <lineage>
        <taxon>Eukaryota</taxon>
        <taxon>Fungi</taxon>
        <taxon>Dikarya</taxon>
        <taxon>Ascomycota</taxon>
        <taxon>Pezizomycotina</taxon>
        <taxon>Sordariomycetes</taxon>
        <taxon>Sordariomycetidae</taxon>
        <taxon>Sordariales</taxon>
        <taxon>Sordariaceae</taxon>
        <taxon>Neurospora</taxon>
    </lineage>
</organism>
<feature type="chain" id="PRO_5046067020" description="Secreted protein" evidence="1">
    <location>
        <begin position="19"/>
        <end position="132"/>
    </location>
</feature>
<reference evidence="2 3" key="1">
    <citation type="submission" date="2023-09" db="EMBL/GenBank/DDBJ databases">
        <title>Multi-omics analysis of a traditional fermented food reveals byproduct-associated fungal strains for waste-to-food upcycling.</title>
        <authorList>
            <consortium name="Lawrence Berkeley National Laboratory"/>
            <person name="Rekdal V.M."/>
            <person name="Villalobos-Escobedo J.M."/>
            <person name="Rodriguez-Valeron N."/>
            <person name="Garcia M.O."/>
            <person name="Vasquez D.P."/>
            <person name="Damayanti I."/>
            <person name="Sorensen P.M."/>
            <person name="Baidoo E.E."/>
            <person name="De Carvalho A.C."/>
            <person name="Riley R."/>
            <person name="Lipzen A."/>
            <person name="He G."/>
            <person name="Yan M."/>
            <person name="Haridas S."/>
            <person name="Daum C."/>
            <person name="Yoshinaga Y."/>
            <person name="Ng V."/>
            <person name="Grigoriev I.V."/>
            <person name="Munk R."/>
            <person name="Nuraida L."/>
            <person name="Wijaya C.H."/>
            <person name="Morales P.-C."/>
            <person name="Keasling J.D."/>
        </authorList>
    </citation>
    <scope>NUCLEOTIDE SEQUENCE [LARGE SCALE GENOMIC DNA]</scope>
    <source>
        <strain evidence="2 3">FGSC 2613</strain>
    </source>
</reference>
<evidence type="ECO:0008006" key="4">
    <source>
        <dbReference type="Google" id="ProtNLM"/>
    </source>
</evidence>
<keyword evidence="1" id="KW-0732">Signal</keyword>
<keyword evidence="3" id="KW-1185">Reference proteome</keyword>
<proteinExistence type="predicted"/>
<evidence type="ECO:0000313" key="2">
    <source>
        <dbReference type="EMBL" id="KAL0468387.1"/>
    </source>
</evidence>
<gene>
    <name evidence="2" type="ORF">QR685DRAFT_530825</name>
</gene>
<comment type="caution">
    <text evidence="2">The sequence shown here is derived from an EMBL/GenBank/DDBJ whole genome shotgun (WGS) entry which is preliminary data.</text>
</comment>
<feature type="signal peptide" evidence="1">
    <location>
        <begin position="1"/>
        <end position="18"/>
    </location>
</feature>
<dbReference type="Proteomes" id="UP001451303">
    <property type="component" value="Unassembled WGS sequence"/>
</dbReference>
<accession>A0ABR3D7P6</accession>
<name>A0ABR3D7P6_NEUIN</name>
<sequence length="132" mass="14529">MSIMLLLVFFLFGIRIDARQSQPHYPTVPVLFVLSSKMPWSPSKTTFAVRTERWPVARTSGPLLDMKSSQHIASWTTEIASVTDVQDGDLGILASPRLPRLPVSRLLNGIIELQQAHTTIPTGKLGIPSALP</sequence>
<evidence type="ECO:0000256" key="1">
    <source>
        <dbReference type="SAM" id="SignalP"/>
    </source>
</evidence>
<evidence type="ECO:0000313" key="3">
    <source>
        <dbReference type="Proteomes" id="UP001451303"/>
    </source>
</evidence>